<proteinExistence type="predicted"/>
<dbReference type="Pfam" id="PF12505">
    <property type="entry name" value="DUF3712"/>
    <property type="match status" value="5"/>
</dbReference>
<organism evidence="3 4">
    <name type="scientific">Favolaschia claudopus</name>
    <dbReference type="NCBI Taxonomy" id="2862362"/>
    <lineage>
        <taxon>Eukaryota</taxon>
        <taxon>Fungi</taxon>
        <taxon>Dikarya</taxon>
        <taxon>Basidiomycota</taxon>
        <taxon>Agaricomycotina</taxon>
        <taxon>Agaricomycetes</taxon>
        <taxon>Agaricomycetidae</taxon>
        <taxon>Agaricales</taxon>
        <taxon>Marasmiineae</taxon>
        <taxon>Mycenaceae</taxon>
        <taxon>Favolaschia</taxon>
    </lineage>
</organism>
<feature type="compositionally biased region" description="Polar residues" evidence="1">
    <location>
        <begin position="84"/>
        <end position="105"/>
    </location>
</feature>
<dbReference type="InterPro" id="IPR046368">
    <property type="entry name" value="Tag1"/>
</dbReference>
<protein>
    <submittedName>
        <fullName evidence="3">Uncharacterized protein</fullName>
    </submittedName>
</protein>
<sequence>MRFSVPTWKLFAGMMRSFSRTKAHFLNQRSFAPSRPPPWPPAEPFKTLAYEVTCASSRPSRRDTGSSSLLLTDNAPVPAGSRFSEGQTITSGGNQSNPAVPAQQQPKTPFYKKRAFIISQLIIIPLGIVLLFVLLFPVVRAIVQSVVNKSTLDVQVADITSPTNGSFLLAMEGNVAHTGVISAKISFPDPVNVSWITHDGPEIDLGYLTLDTLHASHKRATINQTATPFVITNQTAFVLFSQHLITDQNFTWRLHSNNLRVQALKFPVSKGIKFNKQITLNGFRSFNGGVAIQDFQLPSDNPAGGIDFVAVTRLTNPSPFRLELGTVVFSLSYKNVDLGLGRSTDTIIAPGNNTITLKGVLEGHTDPSELAVVSELFTNYLNSISSPVIATGVSTLQNDNSSISWLSSGLQALKLNVPLVPPTPINPIRAISIGDFALEFSQNTPWAPSAQSNTVQASLELPFGFNLSIGQIANDFNITMMDGSTVAGLSTPIGASSSQITVYGQTNTSGTVDIKISDTNLSCPTAEHPNFATFNTGLTNQAVAPFRLVGHSRTIAQMGIGNITLDPINVDVQTSLKGLQGLKGMATIETVDVKGGTSDGITLGIQVVIFNPSNLKLSLGDLTLQLVRDGAILGTATMSNLVLNMGNNTVQTSSNFQANKNPQGLQTLNEFVGKKDVRLSIAGFDGTTKIDSLAPALKTLDIDVTLPALKSDLLNTAALEVLPTTGRSSNVSHVTVAIANPFTAPLEITSISSTVSAFGVLLGTINSTSKFTNPGKTTTTSPNLDLDMNFDPSTLFSLTRRLALEANLDVAPLDQIVELGDISYLPAASTSSSPVKRGIRRDNLFTQTAFKKLKSDVELTTGVTIGDYATTLTYTQSSLTTKTDQSLNLILPILAQPIVQKIVGGSLLNLDTVLISDAKQTSFTSKLNGAITNAGPFDASIKFGDRGLTVNWAGKPLGHITMEPLKVAADTGATLDTTSTFAVADVDHLTAFTKTLLTEENFEWQITGDNLTVSALGIDVSGISVAYKVTLKGFNGLKGGVVIKSFDLPSNDPAGGIHLTIDSTVTNPSQVGIQLSSLGFQAFAENGIMIAPVSATSVSLAPGSTSSLALVGRLVPQSSPEGLATVSAVFNNFVHGKDSNVLVNGASAGSSDVTWLNEGIKALSIATVLPNQGPLRVIKSIDLNELKLLFTQNTAYNPATSSSDTAAAFTLPFAFPLDITALEQTITVGFKGESIAQLALPKAGAKTDVSARIIHLTFDSVPFAVLSGKQSNFDDFVAATTVGKTETLHLSGSANADAKTAVGLLSLTDIAFSVDSDIAGLQGLNTRPVTVANLDVNHGFPDHLLIKVDSALFNPSNLTIGTGDVSFNLGFQDQTIGTADISNLVIKPGNASYPINVNYAPQGSAAAAGQKLLENFLQGVDSDTAIAGTTGSTPINSLKTALSQILLKPVTIPALHQTLIKSATIQFPTNIVQTGISQAAFTLANPFTASINLLHVGAVAKFHSLTLGTIDADVSSNPIHADGHSSVTSSFLPMKYNLNPLVIIQFLSTLAQENSVNLGPLVAMFQYIVANPNIKVPVTTTVATSPPTCVSGNQFDVGGAILAALKNLKVDLQIDTNVKLDDFATPLSFVQNAIPVNTDRTALFLIGAVAGPIAQHLVDGSVLAFNEANITNISEDGFDLSLSGSLTNIGPLDALIDFPEPLSVTWQGQHIAQIALPSVCASANTGVPNYVTKARLTITDAGKFTDFATFLLHNPEFTWTISTSKLRLTALGTIFDNVVLSKDLTFKAFNNLPGITISNFQLPSDDPAGGIHIETDAGIPSPAQLGIDLGTVTFTSFFMGSEVGPLTGSNLFLAPQATTKSHLSGRIIPQSGSDLQNIGVLFSNFLAGEDQILTIQGNSVQPTGSSQPVNWLTTAYKTLTLKVTLPGQAFKIITEIDLDQLALIMVNQDQAFAPLASSSYTLAKYKNPFGFSLQVVESAQDLLISELGLDIARLHIPMSPTVGGVSTGNEADLVITFEDLPLVAATQNGFQLLFAATTLTPSIDFVLSGSANVSARTTIGDVPINGIPFNLDSTLKGIVTGSGGNGGAEFIVSPLTTTLQNPSNVSLDTVDISLPVIYKGVKIGRAVIDELDLVPGQNVVATEFHYQPADANDTVAQRFLADFIQGNSDLPLTIQGDLQSSPFASLAPALSSLTLATSIHALNQPNLITHVNVFISLESLVTNIFQNPLDTDLVIEFVQSNSGEFGETFAFFAEAIDNFVIPAHGTANSGTINNVLLTQGAIASLVIIPDEKLDIQAASTVRIGRNGYRVPWLHLDQTSVPTTYTLDLGLTAMKEKAIAISQSASASSAASAVASSVGEASTTASISSTTPKTDDTKDTQSTVASSQPSAPISAAEAESPATTASQKPPSSSSSSL</sequence>
<reference evidence="3 4" key="1">
    <citation type="journal article" date="2024" name="J Genomics">
        <title>Draft genome sequencing and assembly of Favolaschia claudopus CIRM-BRFM 2984 isolated from oak limbs.</title>
        <authorList>
            <person name="Navarro D."/>
            <person name="Drula E."/>
            <person name="Chaduli D."/>
            <person name="Cazenave R."/>
            <person name="Ahrendt S."/>
            <person name="Wang J."/>
            <person name="Lipzen A."/>
            <person name="Daum C."/>
            <person name="Barry K."/>
            <person name="Grigoriev I.V."/>
            <person name="Favel A."/>
            <person name="Rosso M.N."/>
            <person name="Martin F."/>
        </authorList>
    </citation>
    <scope>NUCLEOTIDE SEQUENCE [LARGE SCALE GENOMIC DNA]</scope>
    <source>
        <strain evidence="3 4">CIRM-BRFM 2984</strain>
    </source>
</reference>
<keyword evidence="4" id="KW-1185">Reference proteome</keyword>
<dbReference type="InterPro" id="IPR022185">
    <property type="entry name" value="DUF3712"/>
</dbReference>
<keyword evidence="2" id="KW-0812">Transmembrane</keyword>
<feature type="compositionally biased region" description="Low complexity" evidence="1">
    <location>
        <begin position="2379"/>
        <end position="2416"/>
    </location>
</feature>
<feature type="region of interest" description="Disordered" evidence="1">
    <location>
        <begin position="57"/>
        <end position="105"/>
    </location>
</feature>
<dbReference type="PANTHER" id="PTHR35895:SF1">
    <property type="entry name" value="LIPID-BINDING SERUM GLYCOPROTEIN C-TERMINAL DOMAIN-CONTAINING PROTEIN"/>
    <property type="match status" value="1"/>
</dbReference>
<name>A0AAW0EJF8_9AGAR</name>
<gene>
    <name evidence="3" type="ORF">R3P38DRAFT_3165227</name>
</gene>
<evidence type="ECO:0000313" key="4">
    <source>
        <dbReference type="Proteomes" id="UP001362999"/>
    </source>
</evidence>
<evidence type="ECO:0000313" key="3">
    <source>
        <dbReference type="EMBL" id="KAK7064212.1"/>
    </source>
</evidence>
<dbReference type="EMBL" id="JAWWNJ010000001">
    <property type="protein sequence ID" value="KAK7064212.1"/>
    <property type="molecule type" value="Genomic_DNA"/>
</dbReference>
<feature type="transmembrane region" description="Helical" evidence="2">
    <location>
        <begin position="115"/>
        <end position="139"/>
    </location>
</feature>
<evidence type="ECO:0000256" key="2">
    <source>
        <dbReference type="SAM" id="Phobius"/>
    </source>
</evidence>
<feature type="region of interest" description="Disordered" evidence="1">
    <location>
        <begin position="2360"/>
        <end position="2416"/>
    </location>
</feature>
<accession>A0AAW0EJF8</accession>
<comment type="caution">
    <text evidence="3">The sequence shown here is derived from an EMBL/GenBank/DDBJ whole genome shotgun (WGS) entry which is preliminary data.</text>
</comment>
<keyword evidence="2" id="KW-0472">Membrane</keyword>
<dbReference type="PANTHER" id="PTHR35895">
    <property type="entry name" value="CHROMOSOME 16, WHOLE GENOME SHOTGUN SEQUENCE"/>
    <property type="match status" value="1"/>
</dbReference>
<feature type="compositionally biased region" description="Low complexity" evidence="1">
    <location>
        <begin position="2360"/>
        <end position="2371"/>
    </location>
</feature>
<dbReference type="GO" id="GO:0000329">
    <property type="term" value="C:fungal-type vacuole membrane"/>
    <property type="evidence" value="ECO:0007669"/>
    <property type="project" value="InterPro"/>
</dbReference>
<evidence type="ECO:0000256" key="1">
    <source>
        <dbReference type="SAM" id="MobiDB-lite"/>
    </source>
</evidence>
<keyword evidence="2" id="KW-1133">Transmembrane helix</keyword>
<dbReference type="SUPFAM" id="SSF117070">
    <property type="entry name" value="LEA14-like"/>
    <property type="match status" value="1"/>
</dbReference>
<dbReference type="Proteomes" id="UP001362999">
    <property type="component" value="Unassembled WGS sequence"/>
</dbReference>